<dbReference type="CDD" id="cd00033">
    <property type="entry name" value="CCP"/>
    <property type="match status" value="17"/>
</dbReference>
<feature type="disulfide bond" evidence="9">
    <location>
        <begin position="1029"/>
        <end position="1056"/>
    </location>
</feature>
<evidence type="ECO:0000313" key="12">
    <source>
        <dbReference type="EMBL" id="PKU35313.1"/>
    </source>
</evidence>
<dbReference type="Pfam" id="PF00084">
    <property type="entry name" value="Sushi"/>
    <property type="match status" value="18"/>
</dbReference>
<feature type="domain" description="Sushi" evidence="11">
    <location>
        <begin position="385"/>
        <end position="449"/>
    </location>
</feature>
<proteinExistence type="predicted"/>
<feature type="domain" description="Sushi" evidence="11">
    <location>
        <begin position="260"/>
        <end position="320"/>
    </location>
</feature>
<feature type="domain" description="Sushi" evidence="11">
    <location>
        <begin position="693"/>
        <end position="753"/>
    </location>
</feature>
<feature type="domain" description="Sushi" evidence="11">
    <location>
        <begin position="115"/>
        <end position="179"/>
    </location>
</feature>
<feature type="domain" description="Sushi" evidence="11">
    <location>
        <begin position="632"/>
        <end position="692"/>
    </location>
</feature>
<feature type="domain" description="Sushi" evidence="11">
    <location>
        <begin position="1184"/>
        <end position="1243"/>
    </location>
</feature>
<dbReference type="PANTHER" id="PTHR45656:SF4">
    <property type="entry name" value="PROTEIN CBR-CLEC-78"/>
    <property type="match status" value="1"/>
</dbReference>
<evidence type="ECO:0000256" key="6">
    <source>
        <dbReference type="ARBA" id="ARBA00022875"/>
    </source>
</evidence>
<dbReference type="FunFam" id="2.10.70.10:FF:000014">
    <property type="entry name" value="Membrane cofactor protein"/>
    <property type="match status" value="7"/>
</dbReference>
<feature type="disulfide bond" evidence="9">
    <location>
        <begin position="948"/>
        <end position="975"/>
    </location>
</feature>
<feature type="domain" description="Sushi" evidence="11">
    <location>
        <begin position="187"/>
        <end position="251"/>
    </location>
</feature>
<dbReference type="PANTHER" id="PTHR45656">
    <property type="entry name" value="PROTEIN CBR-CLEC-78"/>
    <property type="match status" value="1"/>
</dbReference>
<keyword evidence="13" id="KW-1185">Reference proteome</keyword>
<keyword evidence="2 9" id="KW-0768">Sushi</keyword>
<feature type="disulfide bond" evidence="9">
    <location>
        <begin position="262"/>
        <end position="305"/>
    </location>
</feature>
<evidence type="ECO:0000256" key="8">
    <source>
        <dbReference type="ARBA" id="ARBA00023180"/>
    </source>
</evidence>
<feature type="domain" description="Sushi" evidence="11">
    <location>
        <begin position="450"/>
        <end position="508"/>
    </location>
</feature>
<name>A0A2I0TNK4_LIMLA</name>
<feature type="compositionally biased region" description="Polar residues" evidence="10">
    <location>
        <begin position="865"/>
        <end position="875"/>
    </location>
</feature>
<feature type="disulfide bond" evidence="9">
    <location>
        <begin position="1000"/>
        <end position="1043"/>
    </location>
</feature>
<dbReference type="InterPro" id="IPR051277">
    <property type="entry name" value="SEZ6_CSMD_C4BPB_Regulators"/>
</dbReference>
<evidence type="ECO:0000259" key="11">
    <source>
        <dbReference type="PROSITE" id="PS50923"/>
    </source>
</evidence>
<accession>A0A2I0TNK4</accession>
<evidence type="ECO:0000313" key="13">
    <source>
        <dbReference type="Proteomes" id="UP000233556"/>
    </source>
</evidence>
<dbReference type="PROSITE" id="PS50923">
    <property type="entry name" value="SUSHI"/>
    <property type="match status" value="17"/>
</dbReference>
<evidence type="ECO:0000256" key="4">
    <source>
        <dbReference type="ARBA" id="ARBA00022737"/>
    </source>
</evidence>
<dbReference type="FunFam" id="2.10.70.10:FF:000070">
    <property type="entry name" value="Complement C3d receptor 2"/>
    <property type="match status" value="1"/>
</dbReference>
<sequence length="1282" mass="138961">MVFCGPAPHFPFAELTGAAGDKYPAETKLTYRCKPGYTAAKGKSSVVTCLIDSTWSADPDFCIRQQCPPPRIENGDVIAENFLFETVVTFTCHPGWERSSDTLAGVPPLGQRPDGLCEEPPTIDNGMHNGTKDTDFVHGSVVVYKCRDGFTLAGATSIHCIVDHQHHGVWSKPTPECKRDGGPVERVLCGKPPTIDNGLHNGTQGTTFLHGSVVAYKCRKGFTLAGATSVHCMAGDQAQGVWSKPTPECRGGANIIIVVRPCPMPPGVRNGYHNGQGKAVFTMGMFVTYTCDPGYYLVGKATVFCGASGNWSQPVPRCEGGCGAPPRLHFAELKEEHKNEIDFSVGKTVQYTCRPGYSKHPGMSPTITCLESGVWSEALEFCKSIVCDPPLDIPHGRHSGHSMDTFFYAVVVNYTCDPGHLLAGEPSIVCTTVDGEHGVWSGPPPRCGATGCKRPEIKNGRTTGLETVYKLRDTIVFECNFGYALKGSQESQCQFGGTWDPPVPVCEKMLQCPSPPNIKNGQHESKDVKVFIPGVSVKYYCDPGYVLTGKTMVSCLSSGSWSIPYPRCEEITCTSPDIQNGDVAEGQSAVYRPGANITFQCHPGHVLQGSRETKCQPDGRWSPAVPTCKPVLPCPPPPVIAHATHSAELGTNFTSGMSVRYRCQPGFFLLGDPSVSCTASGNWSLPYPRCTVLQCPSPPNIDNGNHSSQGLEVFPPGMVVNYSCDPGYSLLGEASIHCTDSGNWSLPPPRCSGGCGAPPNLIFAELTKASKNLTAFRVGDTVRYSCRPGYARHPGASPTLTCLQNHTWSEALAFCKRKQCKYPEAPKNGRVILTDLPFGSILSYTCDEGKTSGTSPSQEAAEGNPSGSGKTRLNDPVSTGISFHVTAGTNCLDRLTGDVKCSEQMWHGVGVFPLVGVKVVCPAPQIQNGSVSVPKHRYTYKDTVSFKCHQGFTLRGHSTSQCQANRTWDPPVPVCEQDGVAESYNHPDIPRKPDLPVVKCLRPPSITNGKLNGNISDTFSYGASVSYSCNPGYSLVGNAFINCTLSGTWSQPPPRCKGECPFPDRLQYAELAERFRTMESFPVGTTVSYDCRPGYMRIPGKSSSRTCSDDFQWLPREQFCKERKCSHPGELLHGSVHVTDLAFGSEATFSCERGFRLVGPDTVSCVIKNNGVDWNRDLPVCEVVKCDNPRVENGKKITGFGPHYSYRDSVTFECDPGYFMTGSDVITCGEDSTWSPSKPVCEKMIVAIVVLLAAFWVYKKFFSQNGKRDSTPCTAEYKICKA</sequence>
<feature type="disulfide bond" evidence="9">
    <location>
        <begin position="512"/>
        <end position="555"/>
    </location>
</feature>
<gene>
    <name evidence="12" type="ORF">llap_14384</name>
</gene>
<dbReference type="SMART" id="SM00032">
    <property type="entry name" value="CCP"/>
    <property type="match status" value="19"/>
</dbReference>
<comment type="caution">
    <text evidence="9">Lacks conserved residue(s) required for the propagation of feature annotation.</text>
</comment>
<feature type="disulfide bond" evidence="9">
    <location>
        <begin position="291"/>
        <end position="318"/>
    </location>
</feature>
<keyword evidence="6" id="KW-0180">Complement pathway</keyword>
<feature type="disulfide bond" evidence="9">
    <location>
        <begin position="387"/>
        <end position="430"/>
    </location>
</feature>
<protein>
    <submittedName>
        <fullName evidence="12">Complement receptor type 1</fullName>
    </submittedName>
</protein>
<feature type="domain" description="Sushi" evidence="11">
    <location>
        <begin position="321"/>
        <end position="384"/>
    </location>
</feature>
<feature type="domain" description="Sushi" evidence="11">
    <location>
        <begin position="1123"/>
        <end position="1183"/>
    </location>
</feature>
<dbReference type="GO" id="GO:0045087">
    <property type="term" value="P:innate immune response"/>
    <property type="evidence" value="ECO:0007669"/>
    <property type="project" value="UniProtKB-KW"/>
</dbReference>
<organism evidence="12 13">
    <name type="scientific">Limosa lapponica baueri</name>
    <dbReference type="NCBI Taxonomy" id="1758121"/>
    <lineage>
        <taxon>Eukaryota</taxon>
        <taxon>Metazoa</taxon>
        <taxon>Chordata</taxon>
        <taxon>Craniata</taxon>
        <taxon>Vertebrata</taxon>
        <taxon>Euteleostomi</taxon>
        <taxon>Archelosauria</taxon>
        <taxon>Archosauria</taxon>
        <taxon>Dinosauria</taxon>
        <taxon>Saurischia</taxon>
        <taxon>Theropoda</taxon>
        <taxon>Coelurosauria</taxon>
        <taxon>Aves</taxon>
        <taxon>Neognathae</taxon>
        <taxon>Neoaves</taxon>
        <taxon>Charadriiformes</taxon>
        <taxon>Scolopacidae</taxon>
        <taxon>Limosa</taxon>
    </lineage>
</organism>
<feature type="domain" description="Sushi" evidence="11">
    <location>
        <begin position="1059"/>
        <end position="1122"/>
    </location>
</feature>
<dbReference type="SUPFAM" id="SSF57535">
    <property type="entry name" value="Complement control module/SCR domain"/>
    <property type="match status" value="19"/>
</dbReference>
<keyword evidence="1" id="KW-0399">Innate immunity</keyword>
<keyword evidence="5" id="KW-0391">Immunity</keyword>
<dbReference type="GO" id="GO:0006958">
    <property type="term" value="P:complement activation, classical pathway"/>
    <property type="evidence" value="ECO:0007669"/>
    <property type="project" value="UniProtKB-KW"/>
</dbReference>
<feature type="domain" description="Sushi" evidence="11">
    <location>
        <begin position="998"/>
        <end position="1058"/>
    </location>
</feature>
<evidence type="ECO:0000256" key="5">
    <source>
        <dbReference type="ARBA" id="ARBA00022859"/>
    </source>
</evidence>
<dbReference type="Gene3D" id="2.10.70.10">
    <property type="entry name" value="Complement Module, domain 1"/>
    <property type="match status" value="19"/>
</dbReference>
<dbReference type="Proteomes" id="UP000233556">
    <property type="component" value="Unassembled WGS sequence"/>
</dbReference>
<evidence type="ECO:0000256" key="9">
    <source>
        <dbReference type="PROSITE-ProRule" id="PRU00302"/>
    </source>
</evidence>
<reference evidence="13" key="1">
    <citation type="submission" date="2017-11" db="EMBL/GenBank/DDBJ databases">
        <authorList>
            <person name="Lima N.C."/>
            <person name="Parody-Merino A.M."/>
            <person name="Battley P.F."/>
            <person name="Fidler A.E."/>
            <person name="Prosdocimi F."/>
        </authorList>
    </citation>
    <scope>NUCLEOTIDE SEQUENCE [LARGE SCALE GENOMIC DNA]</scope>
</reference>
<dbReference type="OrthoDB" id="5804959at2759"/>
<evidence type="ECO:0000256" key="2">
    <source>
        <dbReference type="ARBA" id="ARBA00022659"/>
    </source>
</evidence>
<dbReference type="FunFam" id="2.10.70.10:FF:000055">
    <property type="entry name" value="Complement decay-accelerating factor, GPI-anchored"/>
    <property type="match status" value="1"/>
</dbReference>
<evidence type="ECO:0000256" key="7">
    <source>
        <dbReference type="ARBA" id="ARBA00023157"/>
    </source>
</evidence>
<feature type="domain" description="Sushi" evidence="11">
    <location>
        <begin position="571"/>
        <end position="630"/>
    </location>
</feature>
<feature type="disulfide bond" evidence="9">
    <location>
        <begin position="634"/>
        <end position="677"/>
    </location>
</feature>
<feature type="domain" description="Sushi" evidence="11">
    <location>
        <begin position="919"/>
        <end position="977"/>
    </location>
</feature>
<keyword evidence="4" id="KW-0677">Repeat</keyword>
<keyword evidence="3" id="KW-0732">Signal</keyword>
<dbReference type="InterPro" id="IPR035976">
    <property type="entry name" value="Sushi/SCR/CCP_sf"/>
</dbReference>
<evidence type="ECO:0000256" key="10">
    <source>
        <dbReference type="SAM" id="MobiDB-lite"/>
    </source>
</evidence>
<feature type="disulfide bond" evidence="9">
    <location>
        <begin position="1214"/>
        <end position="1241"/>
    </location>
</feature>
<feature type="disulfide bond" evidence="9">
    <location>
        <begin position="117"/>
        <end position="160"/>
    </location>
</feature>
<feature type="domain" description="Sushi" evidence="11">
    <location>
        <begin position="754"/>
        <end position="817"/>
    </location>
</feature>
<feature type="disulfide bond" evidence="9">
    <location>
        <begin position="601"/>
        <end position="628"/>
    </location>
</feature>
<keyword evidence="8" id="KW-0325">Glycoprotein</keyword>
<evidence type="ECO:0000256" key="3">
    <source>
        <dbReference type="ARBA" id="ARBA00022729"/>
    </source>
</evidence>
<feature type="disulfide bond" evidence="9">
    <location>
        <begin position="479"/>
        <end position="506"/>
    </location>
</feature>
<feature type="disulfide bond" evidence="9">
    <location>
        <begin position="695"/>
        <end position="738"/>
    </location>
</feature>
<evidence type="ECO:0000256" key="1">
    <source>
        <dbReference type="ARBA" id="ARBA00022588"/>
    </source>
</evidence>
<reference evidence="13" key="2">
    <citation type="submission" date="2017-12" db="EMBL/GenBank/DDBJ databases">
        <title>Genome sequence of the Bar-tailed Godwit (Limosa lapponica baueri).</title>
        <authorList>
            <person name="Lima N.C.B."/>
            <person name="Parody-Merino A.M."/>
            <person name="Battley P.F."/>
            <person name="Fidler A.E."/>
            <person name="Prosdocimi F."/>
        </authorList>
    </citation>
    <scope>NUCLEOTIDE SEQUENCE [LARGE SCALE GENOMIC DNA]</scope>
</reference>
<dbReference type="InterPro" id="IPR000436">
    <property type="entry name" value="Sushi_SCR_CCP_dom"/>
</dbReference>
<keyword evidence="12" id="KW-0675">Receptor</keyword>
<feature type="disulfide bond" evidence="9">
    <location>
        <begin position="724"/>
        <end position="751"/>
    </location>
</feature>
<keyword evidence="7 9" id="KW-1015">Disulfide bond</keyword>
<feature type="disulfide bond" evidence="9">
    <location>
        <begin position="663"/>
        <end position="690"/>
    </location>
</feature>
<feature type="disulfide bond" evidence="9">
    <location>
        <begin position="541"/>
        <end position="568"/>
    </location>
</feature>
<feature type="domain" description="Sushi" evidence="11">
    <location>
        <begin position="2"/>
        <end position="64"/>
    </location>
</feature>
<feature type="disulfide bond" evidence="9">
    <location>
        <begin position="189"/>
        <end position="232"/>
    </location>
</feature>
<dbReference type="EMBL" id="KZ508349">
    <property type="protein sequence ID" value="PKU35313.1"/>
    <property type="molecule type" value="Genomic_DNA"/>
</dbReference>
<feature type="domain" description="Sushi" evidence="11">
    <location>
        <begin position="510"/>
        <end position="570"/>
    </location>
</feature>
<feature type="region of interest" description="Disordered" evidence="10">
    <location>
        <begin position="849"/>
        <end position="875"/>
    </location>
</feature>